<evidence type="ECO:0000313" key="3">
    <source>
        <dbReference type="EMBL" id="KAF8444144.1"/>
    </source>
</evidence>
<organism evidence="3 4">
    <name type="scientific">Boletus edulis BED1</name>
    <dbReference type="NCBI Taxonomy" id="1328754"/>
    <lineage>
        <taxon>Eukaryota</taxon>
        <taxon>Fungi</taxon>
        <taxon>Dikarya</taxon>
        <taxon>Basidiomycota</taxon>
        <taxon>Agaricomycotina</taxon>
        <taxon>Agaricomycetes</taxon>
        <taxon>Agaricomycetidae</taxon>
        <taxon>Boletales</taxon>
        <taxon>Boletineae</taxon>
        <taxon>Boletaceae</taxon>
        <taxon>Boletoideae</taxon>
        <taxon>Boletus</taxon>
    </lineage>
</organism>
<dbReference type="PANTHER" id="PTHR47435:SF4">
    <property type="entry name" value="KELCH REPEAT PROTEIN (AFU_ORTHOLOGUE AFUA_5G12780)"/>
    <property type="match status" value="1"/>
</dbReference>
<dbReference type="EMBL" id="WHUW01000007">
    <property type="protein sequence ID" value="KAF8444144.1"/>
    <property type="molecule type" value="Genomic_DNA"/>
</dbReference>
<reference evidence="3" key="1">
    <citation type="submission" date="2019-10" db="EMBL/GenBank/DDBJ databases">
        <authorList>
            <consortium name="DOE Joint Genome Institute"/>
            <person name="Kuo A."/>
            <person name="Miyauchi S."/>
            <person name="Kiss E."/>
            <person name="Drula E."/>
            <person name="Kohler A."/>
            <person name="Sanchez-Garcia M."/>
            <person name="Andreopoulos B."/>
            <person name="Barry K.W."/>
            <person name="Bonito G."/>
            <person name="Buee M."/>
            <person name="Carver A."/>
            <person name="Chen C."/>
            <person name="Cichocki N."/>
            <person name="Clum A."/>
            <person name="Culley D."/>
            <person name="Crous P.W."/>
            <person name="Fauchery L."/>
            <person name="Girlanda M."/>
            <person name="Hayes R."/>
            <person name="Keri Z."/>
            <person name="LaButti K."/>
            <person name="Lipzen A."/>
            <person name="Lombard V."/>
            <person name="Magnuson J."/>
            <person name="Maillard F."/>
            <person name="Morin E."/>
            <person name="Murat C."/>
            <person name="Nolan M."/>
            <person name="Ohm R."/>
            <person name="Pangilinan J."/>
            <person name="Pereira M."/>
            <person name="Perotto S."/>
            <person name="Peter M."/>
            <person name="Riley R."/>
            <person name="Sitrit Y."/>
            <person name="Stielow B."/>
            <person name="Szollosi G."/>
            <person name="Zifcakova L."/>
            <person name="Stursova M."/>
            <person name="Spatafora J.W."/>
            <person name="Tedersoo L."/>
            <person name="Vaario L.-M."/>
            <person name="Yamada A."/>
            <person name="Yan M."/>
            <person name="Wang P."/>
            <person name="Xu J."/>
            <person name="Bruns T."/>
            <person name="Baldrian P."/>
            <person name="Vilgalys R."/>
            <person name="Henrissat B."/>
            <person name="Grigoriev I.V."/>
            <person name="Hibbett D."/>
            <person name="Nagy L.G."/>
            <person name="Martin F.M."/>
        </authorList>
    </citation>
    <scope>NUCLEOTIDE SEQUENCE</scope>
    <source>
        <strain evidence="3">BED1</strain>
    </source>
</reference>
<dbReference type="InterPro" id="IPR015915">
    <property type="entry name" value="Kelch-typ_b-propeller"/>
</dbReference>
<dbReference type="InterPro" id="IPR011043">
    <property type="entry name" value="Gal_Oxase/kelch_b-propeller"/>
</dbReference>
<reference evidence="3" key="2">
    <citation type="journal article" date="2020" name="Nat. Commun.">
        <title>Large-scale genome sequencing of mycorrhizal fungi provides insights into the early evolution of symbiotic traits.</title>
        <authorList>
            <person name="Miyauchi S."/>
            <person name="Kiss E."/>
            <person name="Kuo A."/>
            <person name="Drula E."/>
            <person name="Kohler A."/>
            <person name="Sanchez-Garcia M."/>
            <person name="Morin E."/>
            <person name="Andreopoulos B."/>
            <person name="Barry K.W."/>
            <person name="Bonito G."/>
            <person name="Buee M."/>
            <person name="Carver A."/>
            <person name="Chen C."/>
            <person name="Cichocki N."/>
            <person name="Clum A."/>
            <person name="Culley D."/>
            <person name="Crous P.W."/>
            <person name="Fauchery L."/>
            <person name="Girlanda M."/>
            <person name="Hayes R.D."/>
            <person name="Keri Z."/>
            <person name="LaButti K."/>
            <person name="Lipzen A."/>
            <person name="Lombard V."/>
            <person name="Magnuson J."/>
            <person name="Maillard F."/>
            <person name="Murat C."/>
            <person name="Nolan M."/>
            <person name="Ohm R.A."/>
            <person name="Pangilinan J."/>
            <person name="Pereira M.F."/>
            <person name="Perotto S."/>
            <person name="Peter M."/>
            <person name="Pfister S."/>
            <person name="Riley R."/>
            <person name="Sitrit Y."/>
            <person name="Stielow J.B."/>
            <person name="Szollosi G."/>
            <person name="Zifcakova L."/>
            <person name="Stursova M."/>
            <person name="Spatafora J.W."/>
            <person name="Tedersoo L."/>
            <person name="Vaario L.M."/>
            <person name="Yamada A."/>
            <person name="Yan M."/>
            <person name="Wang P."/>
            <person name="Xu J."/>
            <person name="Bruns T."/>
            <person name="Baldrian P."/>
            <person name="Vilgalys R."/>
            <person name="Dunand C."/>
            <person name="Henrissat B."/>
            <person name="Grigoriev I.V."/>
            <person name="Hibbett D."/>
            <person name="Nagy L.G."/>
            <person name="Martin F.M."/>
        </authorList>
    </citation>
    <scope>NUCLEOTIDE SEQUENCE</scope>
    <source>
        <strain evidence="3">BED1</strain>
    </source>
</reference>
<keyword evidence="1" id="KW-0677">Repeat</keyword>
<accession>A0AAD4BZB9</accession>
<dbReference type="PANTHER" id="PTHR47435">
    <property type="entry name" value="KELCH REPEAT PROTEIN (AFU_ORTHOLOGUE AFUA_5G12780)"/>
    <property type="match status" value="1"/>
</dbReference>
<dbReference type="SUPFAM" id="SSF50965">
    <property type="entry name" value="Galactose oxidase, central domain"/>
    <property type="match status" value="1"/>
</dbReference>
<evidence type="ECO:0000256" key="2">
    <source>
        <dbReference type="ARBA" id="ARBA00023004"/>
    </source>
</evidence>
<dbReference type="GO" id="GO:0019760">
    <property type="term" value="P:glucosinolate metabolic process"/>
    <property type="evidence" value="ECO:0007669"/>
    <property type="project" value="UniProtKB-ARBA"/>
</dbReference>
<evidence type="ECO:0000313" key="4">
    <source>
        <dbReference type="Proteomes" id="UP001194468"/>
    </source>
</evidence>
<evidence type="ECO:0008006" key="5">
    <source>
        <dbReference type="Google" id="ProtNLM"/>
    </source>
</evidence>
<gene>
    <name evidence="3" type="ORF">L210DRAFT_3112597</name>
</gene>
<protein>
    <recommendedName>
        <fullName evidence="5">Galactose oxidase</fullName>
    </recommendedName>
</protein>
<keyword evidence="4" id="KW-1185">Reference proteome</keyword>
<dbReference type="AlphaFoldDB" id="A0AAD4BZB9"/>
<evidence type="ECO:0000256" key="1">
    <source>
        <dbReference type="ARBA" id="ARBA00022737"/>
    </source>
</evidence>
<dbReference type="Proteomes" id="UP001194468">
    <property type="component" value="Unassembled WGS sequence"/>
</dbReference>
<keyword evidence="2" id="KW-0408">Iron</keyword>
<dbReference type="Gene3D" id="2.120.10.80">
    <property type="entry name" value="Kelch-type beta propeller"/>
    <property type="match status" value="1"/>
</dbReference>
<sequence>MSIRWSLVNALPARSSHSVAVSNTGRLLLYSGEHRPRIPVDNDLHVLDLESTSPSVRTFAALAASRAPEPRVGASAVHDPHTNNLYVWGGRGGVDMAPLDRFQAGIWKASLDALDTPSTTTLAWERLPAVNDDSDAAPAVRSYHASALVRGKLYIHAGCPASGRLATLHAYDLATHTWYRLADAPAQPRGGTAIAAVTLTPNSELVLIRYGGFAGFQLPQVTQGTPPPLDIYTPSTDTWSTVYPAPDPEHGFPGARSVHGLVPFVTRTNVTPERIPVALLHHGERDASSVGHAGAGVFWDDAWLLVVTSTSTSTPSLEWKKLRVEGTALPEPRGWFPSASYVRDGKTRVVLTGGLLSSNERSGEVWVGDVEL</sequence>
<proteinExistence type="predicted"/>
<comment type="caution">
    <text evidence="3">The sequence shown here is derived from an EMBL/GenBank/DDBJ whole genome shotgun (WGS) entry which is preliminary data.</text>
</comment>
<name>A0AAD4BZB9_BOLED</name>
<dbReference type="Pfam" id="PF24681">
    <property type="entry name" value="Kelch_KLHDC2_KLHL20_DRC7"/>
    <property type="match status" value="1"/>
</dbReference>